<keyword evidence="2" id="KW-1185">Reference proteome</keyword>
<evidence type="ECO:0000313" key="1">
    <source>
        <dbReference type="EMBL" id="CAI9283284.1"/>
    </source>
</evidence>
<gene>
    <name evidence="1" type="ORF">LSALG_LOCUS22887</name>
</gene>
<dbReference type="AlphaFoldDB" id="A0AA36E4Q1"/>
<proteinExistence type="predicted"/>
<reference evidence="1" key="1">
    <citation type="submission" date="2023-04" db="EMBL/GenBank/DDBJ databases">
        <authorList>
            <person name="Vijverberg K."/>
            <person name="Xiong W."/>
            <person name="Schranz E."/>
        </authorList>
    </citation>
    <scope>NUCLEOTIDE SEQUENCE</scope>
</reference>
<protein>
    <submittedName>
        <fullName evidence="1">Uncharacterized protein</fullName>
    </submittedName>
</protein>
<evidence type="ECO:0000313" key="2">
    <source>
        <dbReference type="Proteomes" id="UP001177003"/>
    </source>
</evidence>
<accession>A0AA36E4Q1</accession>
<dbReference type="EMBL" id="OX465080">
    <property type="protein sequence ID" value="CAI9283284.1"/>
    <property type="molecule type" value="Genomic_DNA"/>
</dbReference>
<name>A0AA36E4Q1_LACSI</name>
<sequence>MYNTPIECHYPTTYVKEPMLMFGSGGEGHKVCTTGSSSEAWSSLSHTRYENFNKDHYHKKQQHQIKQEEFTLQVFKYHNQSFIINHDYTNQKQKVYNLNNFESGLEEVE</sequence>
<dbReference type="Proteomes" id="UP001177003">
    <property type="component" value="Chromosome 4"/>
</dbReference>
<organism evidence="1 2">
    <name type="scientific">Lactuca saligna</name>
    <name type="common">Willowleaf lettuce</name>
    <dbReference type="NCBI Taxonomy" id="75948"/>
    <lineage>
        <taxon>Eukaryota</taxon>
        <taxon>Viridiplantae</taxon>
        <taxon>Streptophyta</taxon>
        <taxon>Embryophyta</taxon>
        <taxon>Tracheophyta</taxon>
        <taxon>Spermatophyta</taxon>
        <taxon>Magnoliopsida</taxon>
        <taxon>eudicotyledons</taxon>
        <taxon>Gunneridae</taxon>
        <taxon>Pentapetalae</taxon>
        <taxon>asterids</taxon>
        <taxon>campanulids</taxon>
        <taxon>Asterales</taxon>
        <taxon>Asteraceae</taxon>
        <taxon>Cichorioideae</taxon>
        <taxon>Cichorieae</taxon>
        <taxon>Lactucinae</taxon>
        <taxon>Lactuca</taxon>
    </lineage>
</organism>